<reference evidence="8" key="1">
    <citation type="submission" date="2006-10" db="EMBL/GenBank/DDBJ databases">
        <authorList>
            <person name="Amadeo P."/>
            <person name="Zhao Q."/>
            <person name="Wortman J."/>
            <person name="Fraser-Liggett C."/>
            <person name="Carlton J."/>
        </authorList>
    </citation>
    <scope>NUCLEOTIDE SEQUENCE</scope>
    <source>
        <strain evidence="8">G3</strain>
    </source>
</reference>
<evidence type="ECO:0000259" key="7">
    <source>
        <dbReference type="Pfam" id="PF00892"/>
    </source>
</evidence>
<feature type="transmembrane region" description="Helical" evidence="6">
    <location>
        <begin position="298"/>
        <end position="319"/>
    </location>
</feature>
<dbReference type="VEuPathDB" id="TrichDB:TVAG_367030"/>
<dbReference type="EMBL" id="DS114411">
    <property type="protein sequence ID" value="EAX87691.1"/>
    <property type="molecule type" value="Genomic_DNA"/>
</dbReference>
<keyword evidence="9" id="KW-1185">Reference proteome</keyword>
<dbReference type="PANTHER" id="PTHR32322">
    <property type="entry name" value="INNER MEMBRANE TRANSPORTER"/>
    <property type="match status" value="1"/>
</dbReference>
<feature type="domain" description="EamA" evidence="7">
    <location>
        <begin position="9"/>
        <end position="151"/>
    </location>
</feature>
<dbReference type="RefSeq" id="XP_001300621.1">
    <property type="nucleotide sequence ID" value="XM_001300620.1"/>
</dbReference>
<evidence type="ECO:0000256" key="1">
    <source>
        <dbReference type="ARBA" id="ARBA00004141"/>
    </source>
</evidence>
<reference evidence="8" key="2">
    <citation type="journal article" date="2007" name="Science">
        <title>Draft genome sequence of the sexually transmitted pathogen Trichomonas vaginalis.</title>
        <authorList>
            <person name="Carlton J.M."/>
            <person name="Hirt R.P."/>
            <person name="Silva J.C."/>
            <person name="Delcher A.L."/>
            <person name="Schatz M."/>
            <person name="Zhao Q."/>
            <person name="Wortman J.R."/>
            <person name="Bidwell S.L."/>
            <person name="Alsmark U.C.M."/>
            <person name="Besteiro S."/>
            <person name="Sicheritz-Ponten T."/>
            <person name="Noel C.J."/>
            <person name="Dacks J.B."/>
            <person name="Foster P.G."/>
            <person name="Simillion C."/>
            <person name="Van de Peer Y."/>
            <person name="Miranda-Saavedra D."/>
            <person name="Barton G.J."/>
            <person name="Westrop G.D."/>
            <person name="Mueller S."/>
            <person name="Dessi D."/>
            <person name="Fiori P.L."/>
            <person name="Ren Q."/>
            <person name="Paulsen I."/>
            <person name="Zhang H."/>
            <person name="Bastida-Corcuera F.D."/>
            <person name="Simoes-Barbosa A."/>
            <person name="Brown M.T."/>
            <person name="Hayes R.D."/>
            <person name="Mukherjee M."/>
            <person name="Okumura C.Y."/>
            <person name="Schneider R."/>
            <person name="Smith A.J."/>
            <person name="Vanacova S."/>
            <person name="Villalvazo M."/>
            <person name="Haas B.J."/>
            <person name="Pertea M."/>
            <person name="Feldblyum T.V."/>
            <person name="Utterback T.R."/>
            <person name="Shu C.L."/>
            <person name="Osoegawa K."/>
            <person name="de Jong P.J."/>
            <person name="Hrdy I."/>
            <person name="Horvathova L."/>
            <person name="Zubacova Z."/>
            <person name="Dolezal P."/>
            <person name="Malik S.B."/>
            <person name="Logsdon J.M. Jr."/>
            <person name="Henze K."/>
            <person name="Gupta A."/>
            <person name="Wang C.C."/>
            <person name="Dunne R.L."/>
            <person name="Upcroft J.A."/>
            <person name="Upcroft P."/>
            <person name="White O."/>
            <person name="Salzberg S.L."/>
            <person name="Tang P."/>
            <person name="Chiu C.-H."/>
            <person name="Lee Y.-S."/>
            <person name="Embley T.M."/>
            <person name="Coombs G.H."/>
            <person name="Mottram J.C."/>
            <person name="Tachezy J."/>
            <person name="Fraser-Liggett C.M."/>
            <person name="Johnson P.J."/>
        </authorList>
    </citation>
    <scope>NUCLEOTIDE SEQUENCE [LARGE SCALE GENOMIC DNA]</scope>
    <source>
        <strain evidence="8">G3</strain>
    </source>
</reference>
<dbReference type="SUPFAM" id="SSF103481">
    <property type="entry name" value="Multidrug resistance efflux transporter EmrE"/>
    <property type="match status" value="1"/>
</dbReference>
<protein>
    <submittedName>
        <fullName evidence="8">Integral membrane protein, putative</fullName>
    </submittedName>
</protein>
<accession>A2G571</accession>
<evidence type="ECO:0000256" key="2">
    <source>
        <dbReference type="ARBA" id="ARBA00022692"/>
    </source>
</evidence>
<comment type="subcellular location">
    <subcellularLocation>
        <location evidence="1">Membrane</location>
        <topology evidence="1">Multi-pass membrane protein</topology>
    </subcellularLocation>
</comment>
<feature type="compositionally biased region" description="Basic and acidic residues" evidence="5">
    <location>
        <begin position="322"/>
        <end position="342"/>
    </location>
</feature>
<keyword evidence="3 6" id="KW-1133">Transmembrane helix</keyword>
<name>A2G571_TRIV3</name>
<keyword evidence="4 6" id="KW-0472">Membrane</keyword>
<dbReference type="PANTHER" id="PTHR32322:SF2">
    <property type="entry name" value="EAMA DOMAIN-CONTAINING PROTEIN"/>
    <property type="match status" value="1"/>
</dbReference>
<dbReference type="eggNOG" id="ENOG502SAK2">
    <property type="taxonomic scope" value="Eukaryota"/>
</dbReference>
<dbReference type="InterPro" id="IPR037185">
    <property type="entry name" value="EmrE-like"/>
</dbReference>
<feature type="transmembrane region" description="Helical" evidence="6">
    <location>
        <begin position="39"/>
        <end position="59"/>
    </location>
</feature>
<feature type="transmembrane region" description="Helical" evidence="6">
    <location>
        <begin position="136"/>
        <end position="157"/>
    </location>
</feature>
<feature type="transmembrane region" description="Helical" evidence="6">
    <location>
        <begin position="172"/>
        <end position="191"/>
    </location>
</feature>
<dbReference type="OMA" id="TSPLWGM"/>
<keyword evidence="2 6" id="KW-0812">Transmembrane</keyword>
<feature type="transmembrane region" description="Helical" evidence="6">
    <location>
        <begin position="112"/>
        <end position="129"/>
    </location>
</feature>
<feature type="transmembrane region" description="Helical" evidence="6">
    <location>
        <begin position="240"/>
        <end position="261"/>
    </location>
</feature>
<dbReference type="Proteomes" id="UP000001542">
    <property type="component" value="Unassembled WGS sequence"/>
</dbReference>
<dbReference type="OrthoDB" id="10263701at2759"/>
<evidence type="ECO:0000256" key="6">
    <source>
        <dbReference type="SAM" id="Phobius"/>
    </source>
</evidence>
<dbReference type="InParanoid" id="A2G571"/>
<dbReference type="KEGG" id="tva:4745342"/>
<feature type="transmembrane region" description="Helical" evidence="6">
    <location>
        <begin position="273"/>
        <end position="292"/>
    </location>
</feature>
<dbReference type="InterPro" id="IPR000620">
    <property type="entry name" value="EamA_dom"/>
</dbReference>
<dbReference type="AlphaFoldDB" id="A2G571"/>
<sequence length="351" mass="38665">MKCTILSGIVFVVAAILYGSSYAFVAKGLQYFSAGLFQTFRMYFGFIFTVVLLVIRYVTDKDGSYKDKIKEHFTNGIMPIVWMLIDGLLNLGTPHCLIAVAQKWVSSANVQIMLPISTGAGAVMAHFVLDDEPFTWWTLWSILASIVGVILCGVPSFRHAESTGATKGQMCLGYFLVLISVIMFGIAPVFYKWKCTDSDVTTGVAIQLFASVIWNAIWMLCFDGPKNISQMLSDAPGIAWLYPVLVGVLVSGVAVQCLLYLVSTLGSFGTNLVPFGQLIVGVIVGVTFLHEWSAYQKWEIGICCVGILFIIVSLGLGFVESKSKDKEEKSDEYSYSERKEYEMPLDEAVTP</sequence>
<dbReference type="Pfam" id="PF00892">
    <property type="entry name" value="EamA"/>
    <property type="match status" value="2"/>
</dbReference>
<organism evidence="8 9">
    <name type="scientific">Trichomonas vaginalis (strain ATCC PRA-98 / G3)</name>
    <dbReference type="NCBI Taxonomy" id="412133"/>
    <lineage>
        <taxon>Eukaryota</taxon>
        <taxon>Metamonada</taxon>
        <taxon>Parabasalia</taxon>
        <taxon>Trichomonadida</taxon>
        <taxon>Trichomonadidae</taxon>
        <taxon>Trichomonas</taxon>
    </lineage>
</organism>
<evidence type="ECO:0000256" key="4">
    <source>
        <dbReference type="ARBA" id="ARBA00023136"/>
    </source>
</evidence>
<evidence type="ECO:0000256" key="3">
    <source>
        <dbReference type="ARBA" id="ARBA00022989"/>
    </source>
</evidence>
<dbReference type="GO" id="GO:0016020">
    <property type="term" value="C:membrane"/>
    <property type="evidence" value="ECO:0007669"/>
    <property type="project" value="UniProtKB-SubCell"/>
</dbReference>
<feature type="domain" description="EamA" evidence="7">
    <location>
        <begin position="172"/>
        <end position="311"/>
    </location>
</feature>
<dbReference type="InterPro" id="IPR050638">
    <property type="entry name" value="AA-Vitamin_Transporters"/>
</dbReference>
<dbReference type="VEuPathDB" id="TrichDB:TVAGG3_0784220"/>
<evidence type="ECO:0000313" key="9">
    <source>
        <dbReference type="Proteomes" id="UP000001542"/>
    </source>
</evidence>
<feature type="transmembrane region" description="Helical" evidence="6">
    <location>
        <begin position="203"/>
        <end position="220"/>
    </location>
</feature>
<evidence type="ECO:0000256" key="5">
    <source>
        <dbReference type="SAM" id="MobiDB-lite"/>
    </source>
</evidence>
<evidence type="ECO:0000313" key="8">
    <source>
        <dbReference type="EMBL" id="EAX87691.1"/>
    </source>
</evidence>
<feature type="region of interest" description="Disordered" evidence="5">
    <location>
        <begin position="322"/>
        <end position="351"/>
    </location>
</feature>
<feature type="transmembrane region" description="Helical" evidence="6">
    <location>
        <begin position="80"/>
        <end position="100"/>
    </location>
</feature>
<proteinExistence type="predicted"/>
<gene>
    <name evidence="8" type="ORF">TVAG_367030</name>
</gene>